<name>A0A820R9S2_9BILA</name>
<keyword evidence="4" id="KW-1185">Reference proteome</keyword>
<proteinExistence type="predicted"/>
<evidence type="ECO:0000313" key="2">
    <source>
        <dbReference type="EMBL" id="CAF4263476.1"/>
    </source>
</evidence>
<protein>
    <submittedName>
        <fullName evidence="3">Uncharacterized protein</fullName>
    </submittedName>
</protein>
<dbReference type="EMBL" id="CAJOBF010008841">
    <property type="protein sequence ID" value="CAF4263476.1"/>
    <property type="molecule type" value="Genomic_DNA"/>
</dbReference>
<evidence type="ECO:0000313" key="3">
    <source>
        <dbReference type="EMBL" id="CAF4432404.1"/>
    </source>
</evidence>
<dbReference type="EMBL" id="CAJNRF010015474">
    <property type="protein sequence ID" value="CAF2174211.1"/>
    <property type="molecule type" value="Genomic_DNA"/>
</dbReference>
<gene>
    <name evidence="3" type="ORF">OVN521_LOCUS36785</name>
    <name evidence="2" type="ORF">UXM345_LOCUS31403</name>
    <name evidence="1" type="ORF">WKI299_LOCUS33105</name>
</gene>
<organism evidence="3 4">
    <name type="scientific">Rotaria magnacalcarata</name>
    <dbReference type="NCBI Taxonomy" id="392030"/>
    <lineage>
        <taxon>Eukaryota</taxon>
        <taxon>Metazoa</taxon>
        <taxon>Spiralia</taxon>
        <taxon>Gnathifera</taxon>
        <taxon>Rotifera</taxon>
        <taxon>Eurotatoria</taxon>
        <taxon>Bdelloidea</taxon>
        <taxon>Philodinida</taxon>
        <taxon>Philodinidae</taxon>
        <taxon>Rotaria</taxon>
    </lineage>
</organism>
<accession>A0A820R9S2</accession>
<evidence type="ECO:0000313" key="1">
    <source>
        <dbReference type="EMBL" id="CAF2174211.1"/>
    </source>
</evidence>
<dbReference type="EMBL" id="CAJOBG010043984">
    <property type="protein sequence ID" value="CAF4432404.1"/>
    <property type="molecule type" value="Genomic_DNA"/>
</dbReference>
<dbReference type="Proteomes" id="UP000663856">
    <property type="component" value="Unassembled WGS sequence"/>
</dbReference>
<sequence length="141" mass="16498">ACPNVIILIINTPLLLVSKLIDNSFLIPIFKQIKMIKSIIEKIYFPSNSALKLVQRFPSLCYIELQVYSFDDCGFITDLFLVRLEQLSYLKICFDQDTLFDDPFSREYIITKRRQTFPVNTIDEQTVNVKNNGEHIEIWLS</sequence>
<evidence type="ECO:0000313" key="4">
    <source>
        <dbReference type="Proteomes" id="UP000663866"/>
    </source>
</evidence>
<comment type="caution">
    <text evidence="3">The sequence shown here is derived from an EMBL/GenBank/DDBJ whole genome shotgun (WGS) entry which is preliminary data.</text>
</comment>
<feature type="non-terminal residue" evidence="3">
    <location>
        <position position="1"/>
    </location>
</feature>
<dbReference type="AlphaFoldDB" id="A0A820R9S2"/>
<reference evidence="3" key="1">
    <citation type="submission" date="2021-02" db="EMBL/GenBank/DDBJ databases">
        <authorList>
            <person name="Nowell W R."/>
        </authorList>
    </citation>
    <scope>NUCLEOTIDE SEQUENCE</scope>
</reference>
<dbReference type="Proteomes" id="UP000663866">
    <property type="component" value="Unassembled WGS sequence"/>
</dbReference>
<dbReference type="Proteomes" id="UP000663842">
    <property type="component" value="Unassembled WGS sequence"/>
</dbReference>